<organism evidence="2 3">
    <name type="scientific">Cucumis melo var. makuwa</name>
    <name type="common">Oriental melon</name>
    <dbReference type="NCBI Taxonomy" id="1194695"/>
    <lineage>
        <taxon>Eukaryota</taxon>
        <taxon>Viridiplantae</taxon>
        <taxon>Streptophyta</taxon>
        <taxon>Embryophyta</taxon>
        <taxon>Tracheophyta</taxon>
        <taxon>Spermatophyta</taxon>
        <taxon>Magnoliopsida</taxon>
        <taxon>eudicotyledons</taxon>
        <taxon>Gunneridae</taxon>
        <taxon>Pentapetalae</taxon>
        <taxon>rosids</taxon>
        <taxon>fabids</taxon>
        <taxon>Cucurbitales</taxon>
        <taxon>Cucurbitaceae</taxon>
        <taxon>Benincaseae</taxon>
        <taxon>Cucumis</taxon>
    </lineage>
</organism>
<proteinExistence type="predicted"/>
<name>A0A5D3D865_CUCMM</name>
<gene>
    <name evidence="2" type="ORF">E5676_scaffold3861G00130</name>
</gene>
<evidence type="ECO:0000313" key="2">
    <source>
        <dbReference type="EMBL" id="TYK19758.1"/>
    </source>
</evidence>
<accession>A0A5D3D865</accession>
<reference evidence="2 3" key="1">
    <citation type="submission" date="2019-08" db="EMBL/GenBank/DDBJ databases">
        <title>Draft genome sequences of two oriental melons (Cucumis melo L. var makuwa).</title>
        <authorList>
            <person name="Kwon S.-Y."/>
        </authorList>
    </citation>
    <scope>NUCLEOTIDE SEQUENCE [LARGE SCALE GENOMIC DNA]</scope>
    <source>
        <strain evidence="3">cv. Chang Bougi</strain>
        <tissue evidence="2">Leaf</tissue>
    </source>
</reference>
<evidence type="ECO:0000256" key="1">
    <source>
        <dbReference type="SAM" id="MobiDB-lite"/>
    </source>
</evidence>
<dbReference type="EMBL" id="SSTD01006740">
    <property type="protein sequence ID" value="TYK19758.1"/>
    <property type="molecule type" value="Genomic_DNA"/>
</dbReference>
<dbReference type="Proteomes" id="UP000321947">
    <property type="component" value="Unassembled WGS sequence"/>
</dbReference>
<evidence type="ECO:0000313" key="3">
    <source>
        <dbReference type="Proteomes" id="UP000321947"/>
    </source>
</evidence>
<feature type="region of interest" description="Disordered" evidence="1">
    <location>
        <begin position="20"/>
        <end position="42"/>
    </location>
</feature>
<dbReference type="AlphaFoldDB" id="A0A5D3D865"/>
<sequence length="99" mass="11134">MVFLQLVEIHGKISQYRGACRGGRRGRGAGRTQPEEQPAVHAANSCATITQAYLTAMENRYKDMLRDALTLLHIARQTLQPLLKPQWYPESPEQTVNKG</sequence>
<protein>
    <submittedName>
        <fullName evidence="2">Uncharacterized protein</fullName>
    </submittedName>
</protein>
<comment type="caution">
    <text evidence="2">The sequence shown here is derived from an EMBL/GenBank/DDBJ whole genome shotgun (WGS) entry which is preliminary data.</text>
</comment>